<dbReference type="KEGG" id="cli:Clim_1756"/>
<dbReference type="SUPFAM" id="SSF50156">
    <property type="entry name" value="PDZ domain-like"/>
    <property type="match status" value="1"/>
</dbReference>
<evidence type="ECO:0000259" key="2">
    <source>
        <dbReference type="PROSITE" id="PS50106"/>
    </source>
</evidence>
<evidence type="ECO:0000256" key="1">
    <source>
        <dbReference type="SAM" id="Phobius"/>
    </source>
</evidence>
<dbReference type="OrthoDB" id="3521766at2"/>
<dbReference type="PROSITE" id="PS51257">
    <property type="entry name" value="PROKAR_LIPOPROTEIN"/>
    <property type="match status" value="1"/>
</dbReference>
<dbReference type="HOGENOM" id="CLU_1228130_0_0_10"/>
<keyword evidence="1" id="KW-0812">Transmembrane</keyword>
<organism evidence="3 4">
    <name type="scientific">Chlorobium limicola (strain DSM 245 / NBRC 103803 / 6330)</name>
    <dbReference type="NCBI Taxonomy" id="290315"/>
    <lineage>
        <taxon>Bacteria</taxon>
        <taxon>Pseudomonadati</taxon>
        <taxon>Chlorobiota</taxon>
        <taxon>Chlorobiia</taxon>
        <taxon>Chlorobiales</taxon>
        <taxon>Chlorobiaceae</taxon>
        <taxon>Chlorobium/Pelodictyon group</taxon>
        <taxon>Chlorobium</taxon>
    </lineage>
</organism>
<dbReference type="Proteomes" id="UP000008841">
    <property type="component" value="Chromosome"/>
</dbReference>
<dbReference type="InterPro" id="IPR036034">
    <property type="entry name" value="PDZ_sf"/>
</dbReference>
<keyword evidence="1" id="KW-1133">Transmembrane helix</keyword>
<sequence length="225" mass="25169">MNSILRVVAYFIVIYFVITGCALSMPANTFRGKADVIIPNASKSEIADQITNAMLSSDFQLERRDQDDNMLLFLKYHGRKWLFRYTYNIVNHPPEGIRVIAYISRIMDPGRADQSLTDLSRGSKESESVYAFLTGLRDRFGLQNPTNHRVGIGMTLKDYTIMSVSQGGAAEKAGLQKGDIILKIDGEPTIGDELKDAMRLSGKSGKTVALLIKRNNQELLIHLVR</sequence>
<reference evidence="3 4" key="1">
    <citation type="submission" date="2008-05" db="EMBL/GenBank/DDBJ databases">
        <title>Complete sequence of Chlorobium limicola DSM 245.</title>
        <authorList>
            <consortium name="US DOE Joint Genome Institute"/>
            <person name="Lucas S."/>
            <person name="Copeland A."/>
            <person name="Lapidus A."/>
            <person name="Glavina del Rio T."/>
            <person name="Dalin E."/>
            <person name="Tice H."/>
            <person name="Bruce D."/>
            <person name="Goodwin L."/>
            <person name="Pitluck S."/>
            <person name="Schmutz J."/>
            <person name="Larimer F."/>
            <person name="Land M."/>
            <person name="Hauser L."/>
            <person name="Kyrpides N."/>
            <person name="Ovchinnikova G."/>
            <person name="Zhao F."/>
            <person name="Li T."/>
            <person name="Liu Z."/>
            <person name="Overmann J."/>
            <person name="Bryant D.A."/>
            <person name="Richardson P."/>
        </authorList>
    </citation>
    <scope>NUCLEOTIDE SEQUENCE [LARGE SCALE GENOMIC DNA]</scope>
    <source>
        <strain evidence="4">DSM 245 / NBRC 103803 / 6330</strain>
    </source>
</reference>
<dbReference type="RefSeq" id="WP_012466670.1">
    <property type="nucleotide sequence ID" value="NC_010803.1"/>
</dbReference>
<feature type="transmembrane region" description="Helical" evidence="1">
    <location>
        <begin position="7"/>
        <end position="27"/>
    </location>
</feature>
<evidence type="ECO:0000313" key="3">
    <source>
        <dbReference type="EMBL" id="ACD90797.1"/>
    </source>
</evidence>
<dbReference type="SMART" id="SM00228">
    <property type="entry name" value="PDZ"/>
    <property type="match status" value="1"/>
</dbReference>
<dbReference type="STRING" id="290315.Clim_1756"/>
<dbReference type="Gene3D" id="2.30.42.10">
    <property type="match status" value="1"/>
</dbReference>
<dbReference type="AlphaFoldDB" id="B3EEI7"/>
<dbReference type="Pfam" id="PF17820">
    <property type="entry name" value="PDZ_6"/>
    <property type="match status" value="1"/>
</dbReference>
<evidence type="ECO:0000313" key="4">
    <source>
        <dbReference type="Proteomes" id="UP000008841"/>
    </source>
</evidence>
<keyword evidence="1" id="KW-0472">Membrane</keyword>
<dbReference type="InterPro" id="IPR041489">
    <property type="entry name" value="PDZ_6"/>
</dbReference>
<feature type="domain" description="PDZ" evidence="2">
    <location>
        <begin position="139"/>
        <end position="216"/>
    </location>
</feature>
<gene>
    <name evidence="3" type="ordered locus">Clim_1756</name>
</gene>
<name>B3EEI7_CHLL2</name>
<dbReference type="PROSITE" id="PS50106">
    <property type="entry name" value="PDZ"/>
    <property type="match status" value="1"/>
</dbReference>
<accession>B3EEI7</accession>
<dbReference type="InterPro" id="IPR001478">
    <property type="entry name" value="PDZ"/>
</dbReference>
<proteinExistence type="predicted"/>
<protein>
    <submittedName>
        <fullName evidence="3">PDZ/DHR/GLGF domain protein</fullName>
    </submittedName>
</protein>
<dbReference type="EMBL" id="CP001097">
    <property type="protein sequence ID" value="ACD90797.1"/>
    <property type="molecule type" value="Genomic_DNA"/>
</dbReference>